<feature type="compositionally biased region" description="Basic and acidic residues" evidence="1">
    <location>
        <begin position="40"/>
        <end position="49"/>
    </location>
</feature>
<keyword evidence="3" id="KW-1185">Reference proteome</keyword>
<feature type="region of interest" description="Disordered" evidence="1">
    <location>
        <begin position="40"/>
        <end position="85"/>
    </location>
</feature>
<evidence type="ECO:0000256" key="1">
    <source>
        <dbReference type="SAM" id="MobiDB-lite"/>
    </source>
</evidence>
<name>A0AAV7N4P9_PLEWA</name>
<dbReference type="AlphaFoldDB" id="A0AAV7N4P9"/>
<dbReference type="EMBL" id="JANPWB010000013">
    <property type="protein sequence ID" value="KAJ1109502.1"/>
    <property type="molecule type" value="Genomic_DNA"/>
</dbReference>
<protein>
    <submittedName>
        <fullName evidence="2">Uncharacterized protein</fullName>
    </submittedName>
</protein>
<proteinExistence type="predicted"/>
<organism evidence="2 3">
    <name type="scientific">Pleurodeles waltl</name>
    <name type="common">Iberian ribbed newt</name>
    <dbReference type="NCBI Taxonomy" id="8319"/>
    <lineage>
        <taxon>Eukaryota</taxon>
        <taxon>Metazoa</taxon>
        <taxon>Chordata</taxon>
        <taxon>Craniata</taxon>
        <taxon>Vertebrata</taxon>
        <taxon>Euteleostomi</taxon>
        <taxon>Amphibia</taxon>
        <taxon>Batrachia</taxon>
        <taxon>Caudata</taxon>
        <taxon>Salamandroidea</taxon>
        <taxon>Salamandridae</taxon>
        <taxon>Pleurodelinae</taxon>
        <taxon>Pleurodeles</taxon>
    </lineage>
</organism>
<sequence>MPQCSKSRWCTVHRFGQTHDNHTADSQWGYLCSTHREMAHRSLGKEGEQSKGPPNLLPSAGALSRSPGSVRSGHSREVAEVSHIVKNQKGPVRECAALVLHMMERTQEGIHRSARPEKDGDNLVLLGC</sequence>
<gene>
    <name evidence="2" type="ORF">NDU88_006862</name>
</gene>
<evidence type="ECO:0000313" key="3">
    <source>
        <dbReference type="Proteomes" id="UP001066276"/>
    </source>
</evidence>
<evidence type="ECO:0000313" key="2">
    <source>
        <dbReference type="EMBL" id="KAJ1109502.1"/>
    </source>
</evidence>
<accession>A0AAV7N4P9</accession>
<dbReference type="Proteomes" id="UP001066276">
    <property type="component" value="Chromosome 9"/>
</dbReference>
<reference evidence="2" key="1">
    <citation type="journal article" date="2022" name="bioRxiv">
        <title>Sequencing and chromosome-scale assembly of the giantPleurodeles waltlgenome.</title>
        <authorList>
            <person name="Brown T."/>
            <person name="Elewa A."/>
            <person name="Iarovenko S."/>
            <person name="Subramanian E."/>
            <person name="Araus A.J."/>
            <person name="Petzold A."/>
            <person name="Susuki M."/>
            <person name="Suzuki K.-i.T."/>
            <person name="Hayashi T."/>
            <person name="Toyoda A."/>
            <person name="Oliveira C."/>
            <person name="Osipova E."/>
            <person name="Leigh N.D."/>
            <person name="Simon A."/>
            <person name="Yun M.H."/>
        </authorList>
    </citation>
    <scope>NUCLEOTIDE SEQUENCE</scope>
    <source>
        <strain evidence="2">20211129_DDA</strain>
        <tissue evidence="2">Liver</tissue>
    </source>
</reference>
<comment type="caution">
    <text evidence="2">The sequence shown here is derived from an EMBL/GenBank/DDBJ whole genome shotgun (WGS) entry which is preliminary data.</text>
</comment>